<dbReference type="EMBL" id="CAKASE010000050">
    <property type="protein sequence ID" value="CAG9564124.1"/>
    <property type="molecule type" value="Genomic_DNA"/>
</dbReference>
<sequence length="178" mass="20835">MVNDRKEFTLRNEEQSLSEQIAMLSSESESLSLQTEDLKQKIIQTKYQIAMIDICAASEKAKIENHSKVIKSRKESFDQLFANEIQEHEAKNEKLRTKRAEAEEEQRKKEANILERNEMKTKEAVAIEEECLAIEKECSVLVKRNKAIMIQLRRKLVEAEDVRRKLIKKKENTITDNK</sequence>
<proteinExistence type="predicted"/>
<protein>
    <submittedName>
        <fullName evidence="2">(African queen) hypothetical protein</fullName>
    </submittedName>
</protein>
<name>A0A8J2QJ20_9NEOP</name>
<evidence type="ECO:0000313" key="3">
    <source>
        <dbReference type="Proteomes" id="UP000789524"/>
    </source>
</evidence>
<organism evidence="2 3">
    <name type="scientific">Danaus chrysippus</name>
    <name type="common">African queen</name>
    <dbReference type="NCBI Taxonomy" id="151541"/>
    <lineage>
        <taxon>Eukaryota</taxon>
        <taxon>Metazoa</taxon>
        <taxon>Ecdysozoa</taxon>
        <taxon>Arthropoda</taxon>
        <taxon>Hexapoda</taxon>
        <taxon>Insecta</taxon>
        <taxon>Pterygota</taxon>
        <taxon>Neoptera</taxon>
        <taxon>Endopterygota</taxon>
        <taxon>Lepidoptera</taxon>
        <taxon>Glossata</taxon>
        <taxon>Ditrysia</taxon>
        <taxon>Papilionoidea</taxon>
        <taxon>Nymphalidae</taxon>
        <taxon>Danainae</taxon>
        <taxon>Danaini</taxon>
        <taxon>Danaina</taxon>
        <taxon>Danaus</taxon>
        <taxon>Anosia</taxon>
    </lineage>
</organism>
<evidence type="ECO:0000313" key="2">
    <source>
        <dbReference type="EMBL" id="CAG9564124.1"/>
    </source>
</evidence>
<gene>
    <name evidence="2" type="ORF">DCHRY22_LOCUS5155</name>
</gene>
<dbReference type="AlphaFoldDB" id="A0A8J2QJ20"/>
<keyword evidence="3" id="KW-1185">Reference proteome</keyword>
<evidence type="ECO:0000256" key="1">
    <source>
        <dbReference type="SAM" id="Coils"/>
    </source>
</evidence>
<accession>A0A8J2QJ20</accession>
<feature type="coiled-coil region" evidence="1">
    <location>
        <begin position="83"/>
        <end position="117"/>
    </location>
</feature>
<dbReference type="Proteomes" id="UP000789524">
    <property type="component" value="Unassembled WGS sequence"/>
</dbReference>
<reference evidence="2" key="1">
    <citation type="submission" date="2021-09" db="EMBL/GenBank/DDBJ databases">
        <authorList>
            <person name="Martin H S."/>
        </authorList>
    </citation>
    <scope>NUCLEOTIDE SEQUENCE</scope>
</reference>
<comment type="caution">
    <text evidence="2">The sequence shown here is derived from an EMBL/GenBank/DDBJ whole genome shotgun (WGS) entry which is preliminary data.</text>
</comment>
<keyword evidence="1" id="KW-0175">Coiled coil</keyword>
<dbReference type="OrthoDB" id="7461933at2759"/>